<feature type="domain" description="Origin recognition complex subunit 5 C-terminal" evidence="2">
    <location>
        <begin position="244"/>
        <end position="290"/>
    </location>
</feature>
<dbReference type="InterPro" id="IPR020796">
    <property type="entry name" value="ORC5"/>
</dbReference>
<gene>
    <name evidence="3" type="ORF">DFH07DRAFT_1058068</name>
</gene>
<dbReference type="PANTHER" id="PTHR12705">
    <property type="entry name" value="ORIGIN RECOGNITION COMPLEX SUBUNIT 5"/>
    <property type="match status" value="1"/>
</dbReference>
<evidence type="ECO:0000256" key="1">
    <source>
        <dbReference type="SAM" id="MobiDB-lite"/>
    </source>
</evidence>
<dbReference type="GO" id="GO:0005664">
    <property type="term" value="C:nuclear origin of replication recognition complex"/>
    <property type="evidence" value="ECO:0007669"/>
    <property type="project" value="TreeGrafter"/>
</dbReference>
<keyword evidence="4" id="KW-1185">Reference proteome</keyword>
<dbReference type="GO" id="GO:0006270">
    <property type="term" value="P:DNA replication initiation"/>
    <property type="evidence" value="ECO:0007669"/>
    <property type="project" value="TreeGrafter"/>
</dbReference>
<name>A0AAD7NPQ6_9AGAR</name>
<dbReference type="EMBL" id="JARJLG010000024">
    <property type="protein sequence ID" value="KAJ7770261.1"/>
    <property type="molecule type" value="Genomic_DNA"/>
</dbReference>
<feature type="region of interest" description="Disordered" evidence="1">
    <location>
        <begin position="266"/>
        <end position="289"/>
    </location>
</feature>
<reference evidence="3" key="1">
    <citation type="submission" date="2023-03" db="EMBL/GenBank/DDBJ databases">
        <title>Massive genome expansion in bonnet fungi (Mycena s.s.) driven by repeated elements and novel gene families across ecological guilds.</title>
        <authorList>
            <consortium name="Lawrence Berkeley National Laboratory"/>
            <person name="Harder C.B."/>
            <person name="Miyauchi S."/>
            <person name="Viragh M."/>
            <person name="Kuo A."/>
            <person name="Thoen E."/>
            <person name="Andreopoulos B."/>
            <person name="Lu D."/>
            <person name="Skrede I."/>
            <person name="Drula E."/>
            <person name="Henrissat B."/>
            <person name="Morin E."/>
            <person name="Kohler A."/>
            <person name="Barry K."/>
            <person name="LaButti K."/>
            <person name="Morin E."/>
            <person name="Salamov A."/>
            <person name="Lipzen A."/>
            <person name="Mereny Z."/>
            <person name="Hegedus B."/>
            <person name="Baldrian P."/>
            <person name="Stursova M."/>
            <person name="Weitz H."/>
            <person name="Taylor A."/>
            <person name="Grigoriev I.V."/>
            <person name="Nagy L.G."/>
            <person name="Martin F."/>
            <person name="Kauserud H."/>
        </authorList>
    </citation>
    <scope>NUCLEOTIDE SEQUENCE</scope>
    <source>
        <strain evidence="3">CBHHK188m</strain>
    </source>
</reference>
<dbReference type="InterPro" id="IPR047088">
    <property type="entry name" value="ORC5_C"/>
</dbReference>
<dbReference type="GO" id="GO:0003688">
    <property type="term" value="F:DNA replication origin binding"/>
    <property type="evidence" value="ECO:0007669"/>
    <property type="project" value="TreeGrafter"/>
</dbReference>
<evidence type="ECO:0000259" key="2">
    <source>
        <dbReference type="Pfam" id="PF14630"/>
    </source>
</evidence>
<dbReference type="AlphaFoldDB" id="A0AAD7NPQ6"/>
<evidence type="ECO:0000313" key="4">
    <source>
        <dbReference type="Proteomes" id="UP001215280"/>
    </source>
</evidence>
<dbReference type="Pfam" id="PF14630">
    <property type="entry name" value="ORC5_C"/>
    <property type="match status" value="1"/>
</dbReference>
<proteinExistence type="predicted"/>
<dbReference type="PANTHER" id="PTHR12705:SF0">
    <property type="entry name" value="ORIGIN RECOGNITION COMPLEX SUBUNIT 5"/>
    <property type="match status" value="1"/>
</dbReference>
<organism evidence="3 4">
    <name type="scientific">Mycena maculata</name>
    <dbReference type="NCBI Taxonomy" id="230809"/>
    <lineage>
        <taxon>Eukaryota</taxon>
        <taxon>Fungi</taxon>
        <taxon>Dikarya</taxon>
        <taxon>Basidiomycota</taxon>
        <taxon>Agaricomycotina</taxon>
        <taxon>Agaricomycetes</taxon>
        <taxon>Agaricomycetidae</taxon>
        <taxon>Agaricales</taxon>
        <taxon>Marasmiineae</taxon>
        <taxon>Mycenaceae</taxon>
        <taxon>Mycena</taxon>
    </lineage>
</organism>
<protein>
    <recommendedName>
        <fullName evidence="2">Origin recognition complex subunit 5 C-terminal domain-containing protein</fullName>
    </recommendedName>
</protein>
<comment type="caution">
    <text evidence="3">The sequence shown here is derived from an EMBL/GenBank/DDBJ whole genome shotgun (WGS) entry which is preliminary data.</text>
</comment>
<dbReference type="Proteomes" id="UP001215280">
    <property type="component" value="Unassembled WGS sequence"/>
</dbReference>
<sequence length="304" mass="33328">MTLENPGYEPLVAEISSIFSGCVLSFIYIKDPVSPRTTAFLVNSVLSSLAHSSDASCRVNHAQVNAVACFAPRLIYDAVINQLADWDIEWAARIGEGMTTKGSSKGKSQQTDDDLADDGQIVIVVELGWSVQNVCKSKCRIFLFLWFDAADLSMIFVLDMPSEDIRPVFGASPDLWKDPNELQYIAVARWPGFIQPILDAHKHPPDEDVNMDGESGLELRPPPEDPLADGGEVQVDDGRISYSPRMAKFILITAYLASTNPHNKDGGMFGRAKDEKKRKRRTYSASAKTGTAKASTLLWSLGSG</sequence>
<accession>A0AAD7NPQ6</accession>
<evidence type="ECO:0000313" key="3">
    <source>
        <dbReference type="EMBL" id="KAJ7770261.1"/>
    </source>
</evidence>